<dbReference type="EMBL" id="LGGP01000012">
    <property type="protein sequence ID" value="KUK82162.1"/>
    <property type="molecule type" value="Genomic_DNA"/>
</dbReference>
<dbReference type="AlphaFoldDB" id="A0A117M3D2"/>
<dbReference type="SUPFAM" id="SSF54427">
    <property type="entry name" value="NTF2-like"/>
    <property type="match status" value="1"/>
</dbReference>
<keyword evidence="1" id="KW-1133">Transmembrane helix</keyword>
<accession>A0A117M3D2</accession>
<dbReference type="Gene3D" id="3.10.450.50">
    <property type="match status" value="1"/>
</dbReference>
<organism evidence="2 3">
    <name type="scientific">Mesotoga prima</name>
    <dbReference type="NCBI Taxonomy" id="1184387"/>
    <lineage>
        <taxon>Bacteria</taxon>
        <taxon>Thermotogati</taxon>
        <taxon>Thermotogota</taxon>
        <taxon>Thermotogae</taxon>
        <taxon>Kosmotogales</taxon>
        <taxon>Kosmotogaceae</taxon>
        <taxon>Mesotoga</taxon>
    </lineage>
</organism>
<gene>
    <name evidence="2" type="ORF">XD94_0140</name>
</gene>
<sequence length="161" mass="18374">MIRRRAFFATVVMIISMILTSGCVGYILARPDSLIVRLEREINRGREDRILELYAEEIWIATSGSPLGRTLPKDTVASFYADFFELYDGISYTVEVDRDRVERDSREATMTVSFTLDYSSGEEKYSKSGESMIFLTGIDSQWKISGEFNNPIISFFEPASM</sequence>
<name>A0A117M3D2_9BACT</name>
<keyword evidence="1" id="KW-0812">Transmembrane</keyword>
<evidence type="ECO:0008006" key="4">
    <source>
        <dbReference type="Google" id="ProtNLM"/>
    </source>
</evidence>
<evidence type="ECO:0000313" key="3">
    <source>
        <dbReference type="Proteomes" id="UP000054092"/>
    </source>
</evidence>
<protein>
    <recommendedName>
        <fullName evidence="4">DUF4440 domain-containing protein</fullName>
    </recommendedName>
</protein>
<evidence type="ECO:0000256" key="1">
    <source>
        <dbReference type="SAM" id="Phobius"/>
    </source>
</evidence>
<feature type="transmembrane region" description="Helical" evidence="1">
    <location>
        <begin position="7"/>
        <end position="29"/>
    </location>
</feature>
<evidence type="ECO:0000313" key="2">
    <source>
        <dbReference type="EMBL" id="KUK82162.1"/>
    </source>
</evidence>
<keyword evidence="1" id="KW-0472">Membrane</keyword>
<dbReference type="PATRIC" id="fig|1184387.3.peg.433"/>
<dbReference type="PROSITE" id="PS51257">
    <property type="entry name" value="PROKAR_LIPOPROTEIN"/>
    <property type="match status" value="1"/>
</dbReference>
<reference evidence="3" key="1">
    <citation type="journal article" date="2015" name="MBio">
        <title>Genome-Resolved Metagenomic Analysis Reveals Roles for Candidate Phyla and Other Microbial Community Members in Biogeochemical Transformations in Oil Reservoirs.</title>
        <authorList>
            <person name="Hu P."/>
            <person name="Tom L."/>
            <person name="Singh A."/>
            <person name="Thomas B.C."/>
            <person name="Baker B.J."/>
            <person name="Piceno Y.M."/>
            <person name="Andersen G.L."/>
            <person name="Banfield J.F."/>
        </authorList>
    </citation>
    <scope>NUCLEOTIDE SEQUENCE [LARGE SCALE GENOMIC DNA]</scope>
</reference>
<comment type="caution">
    <text evidence="2">The sequence shown here is derived from an EMBL/GenBank/DDBJ whole genome shotgun (WGS) entry which is preliminary data.</text>
</comment>
<proteinExistence type="predicted"/>
<dbReference type="InterPro" id="IPR032710">
    <property type="entry name" value="NTF2-like_dom_sf"/>
</dbReference>
<dbReference type="Proteomes" id="UP000054092">
    <property type="component" value="Unassembled WGS sequence"/>
</dbReference>